<evidence type="ECO:0000313" key="4">
    <source>
        <dbReference type="Proteomes" id="UP000198507"/>
    </source>
</evidence>
<feature type="domain" description="BioF2-like acetyltransferase" evidence="2">
    <location>
        <begin position="194"/>
        <end position="331"/>
    </location>
</feature>
<reference evidence="4" key="1">
    <citation type="submission" date="2016-10" db="EMBL/GenBank/DDBJ databases">
        <authorList>
            <person name="Varghese N."/>
            <person name="Submissions S."/>
        </authorList>
    </citation>
    <scope>NUCLEOTIDE SEQUENCE [LARGE SCALE GENOMIC DNA]</scope>
    <source>
        <strain evidence="4">DSM 44209</strain>
    </source>
</reference>
<dbReference type="InterPro" id="IPR038740">
    <property type="entry name" value="BioF2-like_GNAT_dom"/>
</dbReference>
<keyword evidence="3" id="KW-0808">Transferase</keyword>
<organism evidence="3 4">
    <name type="scientific">Geodermatophilus poikilotrophus</name>
    <dbReference type="NCBI Taxonomy" id="1333667"/>
    <lineage>
        <taxon>Bacteria</taxon>
        <taxon>Bacillati</taxon>
        <taxon>Actinomycetota</taxon>
        <taxon>Actinomycetes</taxon>
        <taxon>Geodermatophilales</taxon>
        <taxon>Geodermatophilaceae</taxon>
        <taxon>Geodermatophilus</taxon>
    </lineage>
</organism>
<evidence type="ECO:0000256" key="1">
    <source>
        <dbReference type="SAM" id="MobiDB-lite"/>
    </source>
</evidence>
<dbReference type="SUPFAM" id="SSF55729">
    <property type="entry name" value="Acyl-CoA N-acyltransferases (Nat)"/>
    <property type="match status" value="1"/>
</dbReference>
<sequence>MRDLRPIDRGRSESRPVRAGAAVCLLAPEDISPRVEAAWRDLAERAAEPNPCNEPDMLLPAMRHLPEGRRARLLVVADGDRLDAVLPVLAVRRWRHRVPVPALVSWAHDFQVLGTPLVDADRATRSFCALLQAPWRVRQGAVLLEVEDLGDGGPVAAALDEAAASLGIDVRRRDGYERAVLARTEDGALVGDDRRERRRRARRGLERQAGPVGSVDRSADPEAVELFLRMEASGWKGRAGTAMACDPATAAFFREVCRRFGAAGRLELRSLDVPDGPVAMEMAVHAGAGAFHLKTAHDERYRAHVPGILAMVDYADRFAAESIAFRDVCTGGPTEMEARVWPGRRALSTVVAPFASPVSRGLVAAVASAQERRARQA</sequence>
<keyword evidence="4" id="KW-1185">Reference proteome</keyword>
<dbReference type="Pfam" id="PF13480">
    <property type="entry name" value="Acetyltransf_6"/>
    <property type="match status" value="1"/>
</dbReference>
<dbReference type="EMBL" id="FOIE01000012">
    <property type="protein sequence ID" value="SET97150.1"/>
    <property type="molecule type" value="Genomic_DNA"/>
</dbReference>
<dbReference type="AlphaFoldDB" id="A0A1I0ILE6"/>
<gene>
    <name evidence="3" type="ORF">SAMN04488546_4482</name>
</gene>
<dbReference type="Proteomes" id="UP000198507">
    <property type="component" value="Unassembled WGS sequence"/>
</dbReference>
<dbReference type="InterPro" id="IPR016181">
    <property type="entry name" value="Acyl_CoA_acyltransferase"/>
</dbReference>
<name>A0A1I0ILE6_9ACTN</name>
<evidence type="ECO:0000313" key="3">
    <source>
        <dbReference type="EMBL" id="SET97150.1"/>
    </source>
</evidence>
<proteinExistence type="predicted"/>
<feature type="region of interest" description="Disordered" evidence="1">
    <location>
        <begin position="194"/>
        <end position="216"/>
    </location>
</feature>
<evidence type="ECO:0000259" key="2">
    <source>
        <dbReference type="Pfam" id="PF13480"/>
    </source>
</evidence>
<accession>A0A1I0ILE6</accession>
<protein>
    <submittedName>
        <fullName evidence="3">Acetyltransferase involved in cellulose biosynthesis, CelD/BcsL family</fullName>
    </submittedName>
</protein>
<dbReference type="GO" id="GO:0016740">
    <property type="term" value="F:transferase activity"/>
    <property type="evidence" value="ECO:0007669"/>
    <property type="project" value="UniProtKB-KW"/>
</dbReference>